<dbReference type="AlphaFoldDB" id="W4LE29"/>
<dbReference type="Gene3D" id="3.40.630.10">
    <property type="entry name" value="Zn peptidases"/>
    <property type="match status" value="1"/>
</dbReference>
<dbReference type="NCBIfam" id="TIGR01891">
    <property type="entry name" value="amidohydrolases"/>
    <property type="match status" value="1"/>
</dbReference>
<dbReference type="FunFam" id="3.30.70.360:FF:000004">
    <property type="entry name" value="Peptidase M20 domain-containing protein 2"/>
    <property type="match status" value="1"/>
</dbReference>
<dbReference type="InterPro" id="IPR052030">
    <property type="entry name" value="Peptidase_M20/M20A_hydrolases"/>
</dbReference>
<dbReference type="InterPro" id="IPR017439">
    <property type="entry name" value="Amidohydrolase"/>
</dbReference>
<keyword evidence="1" id="KW-0378">Hydrolase</keyword>
<evidence type="ECO:0000256" key="2">
    <source>
        <dbReference type="PIRNR" id="PIRNR037226"/>
    </source>
</evidence>
<evidence type="ECO:0000256" key="1">
    <source>
        <dbReference type="ARBA" id="ARBA00022801"/>
    </source>
</evidence>
<comment type="similarity">
    <text evidence="2">Belongs to the peptidase M20A family.</text>
</comment>
<dbReference type="SUPFAM" id="SSF53187">
    <property type="entry name" value="Zn-dependent exopeptidases"/>
    <property type="match status" value="1"/>
</dbReference>
<keyword evidence="5" id="KW-1185">Reference proteome</keyword>
<evidence type="ECO:0000259" key="3">
    <source>
        <dbReference type="Pfam" id="PF07687"/>
    </source>
</evidence>
<dbReference type="PATRIC" id="fig|1429438.4.peg.5428"/>
<dbReference type="Gene3D" id="3.30.70.360">
    <property type="match status" value="1"/>
</dbReference>
<organism evidence="4 5">
    <name type="scientific">Entotheonella factor</name>
    <dbReference type="NCBI Taxonomy" id="1429438"/>
    <lineage>
        <taxon>Bacteria</taxon>
        <taxon>Pseudomonadati</taxon>
        <taxon>Nitrospinota/Tectimicrobiota group</taxon>
        <taxon>Candidatus Tectimicrobiota</taxon>
        <taxon>Candidatus Entotheonellia</taxon>
        <taxon>Candidatus Entotheonellales</taxon>
        <taxon>Candidatus Entotheonellaceae</taxon>
        <taxon>Candidatus Entotheonella</taxon>
    </lineage>
</organism>
<gene>
    <name evidence="4" type="ORF">ETSY1_28485</name>
</gene>
<dbReference type="HOGENOM" id="CLU_031812_1_0_7"/>
<comment type="caution">
    <text evidence="4">The sequence shown here is derived from an EMBL/GenBank/DDBJ whole genome shotgun (WGS) entry which is preliminary data.</text>
</comment>
<dbReference type="InterPro" id="IPR017144">
    <property type="entry name" value="Xaa-Arg_dipeptidase"/>
</dbReference>
<dbReference type="GO" id="GO:0005737">
    <property type="term" value="C:cytoplasm"/>
    <property type="evidence" value="ECO:0007669"/>
    <property type="project" value="TreeGrafter"/>
</dbReference>
<sequence length="383" mass="40007">MDLKAAAQAHFTTIQSQMIALSHRIHAHPELGFEEEHASTWLAETLSDHGFSVTKGICDLPTAFMAQAGSGPLHLALCAEYDSLPGIGHACGHNIIAAMALGAGIATAALADDLGLSVHVIGTPVEEMGGGGKILLLERGAFAGMHAAMMVHPSPTDNITPVTLANTYFEVRYTGKEAHAASFPERGVNAADAMTVAQVAIGLLRQHIRSTDRIHGIVTKGGDAPNVIPAHTAAKYAVRAQTIEELDDIRAKVRRCFEAGALATGASLDITGESKPYAQLRHDPAMAAAYHRNATALGRDLPPLSAPPHPGGSTDMGNVSQALPSIHPMIGIDSLPASNHQPEFAAHCITEAADRAIRDGALAMAWTAIDLATDASLRTSLLG</sequence>
<dbReference type="Pfam" id="PF07687">
    <property type="entry name" value="M20_dimer"/>
    <property type="match status" value="1"/>
</dbReference>
<dbReference type="Pfam" id="PF01546">
    <property type="entry name" value="Peptidase_M20"/>
    <property type="match status" value="1"/>
</dbReference>
<dbReference type="PIRSF" id="PIRSF037226">
    <property type="entry name" value="Amidohydrolase_ACY1L2_prd"/>
    <property type="match status" value="1"/>
</dbReference>
<evidence type="ECO:0000313" key="4">
    <source>
        <dbReference type="EMBL" id="ETW95955.1"/>
    </source>
</evidence>
<dbReference type="GO" id="GO:0016805">
    <property type="term" value="F:dipeptidase activity"/>
    <property type="evidence" value="ECO:0007669"/>
    <property type="project" value="InterPro"/>
</dbReference>
<dbReference type="PANTHER" id="PTHR30575">
    <property type="entry name" value="PEPTIDASE M20"/>
    <property type="match status" value="1"/>
</dbReference>
<dbReference type="SUPFAM" id="SSF55031">
    <property type="entry name" value="Bacterial exopeptidase dimerisation domain"/>
    <property type="match status" value="1"/>
</dbReference>
<evidence type="ECO:0000313" key="5">
    <source>
        <dbReference type="Proteomes" id="UP000019141"/>
    </source>
</evidence>
<dbReference type="InterPro" id="IPR011650">
    <property type="entry name" value="Peptidase_M20_dimer"/>
</dbReference>
<dbReference type="InterPro" id="IPR002933">
    <property type="entry name" value="Peptidase_M20"/>
</dbReference>
<dbReference type="Proteomes" id="UP000019141">
    <property type="component" value="Unassembled WGS sequence"/>
</dbReference>
<proteinExistence type="inferred from homology"/>
<accession>W4LE29</accession>
<dbReference type="PANTHER" id="PTHR30575:SF0">
    <property type="entry name" value="XAA-ARG DIPEPTIDASE"/>
    <property type="match status" value="1"/>
</dbReference>
<dbReference type="CDD" id="cd03887">
    <property type="entry name" value="M20_Acy1L2"/>
    <property type="match status" value="1"/>
</dbReference>
<dbReference type="InterPro" id="IPR036264">
    <property type="entry name" value="Bact_exopeptidase_dim_dom"/>
</dbReference>
<reference evidence="4 5" key="1">
    <citation type="journal article" date="2014" name="Nature">
        <title>An environmental bacterial taxon with a large and distinct metabolic repertoire.</title>
        <authorList>
            <person name="Wilson M.C."/>
            <person name="Mori T."/>
            <person name="Ruckert C."/>
            <person name="Uria A.R."/>
            <person name="Helf M.J."/>
            <person name="Takada K."/>
            <person name="Gernert C."/>
            <person name="Steffens U.A."/>
            <person name="Heycke N."/>
            <person name="Schmitt S."/>
            <person name="Rinke C."/>
            <person name="Helfrich E.J."/>
            <person name="Brachmann A.O."/>
            <person name="Gurgui C."/>
            <person name="Wakimoto T."/>
            <person name="Kracht M."/>
            <person name="Crusemann M."/>
            <person name="Hentschel U."/>
            <person name="Abe I."/>
            <person name="Matsunaga S."/>
            <person name="Kalinowski J."/>
            <person name="Takeyama H."/>
            <person name="Piel J."/>
        </authorList>
    </citation>
    <scope>NUCLEOTIDE SEQUENCE [LARGE SCALE GENOMIC DNA]</scope>
    <source>
        <strain evidence="5">TSY1</strain>
    </source>
</reference>
<dbReference type="GO" id="GO:0046657">
    <property type="term" value="P:folic acid catabolic process"/>
    <property type="evidence" value="ECO:0007669"/>
    <property type="project" value="TreeGrafter"/>
</dbReference>
<name>W4LE29_ENTF1</name>
<dbReference type="GO" id="GO:0071713">
    <property type="term" value="F:para-aminobenzoyl-glutamate hydrolase activity"/>
    <property type="evidence" value="ECO:0007669"/>
    <property type="project" value="TreeGrafter"/>
</dbReference>
<protein>
    <recommendedName>
        <fullName evidence="2">Peptidase M20 domain-containing protein 2</fullName>
    </recommendedName>
</protein>
<dbReference type="EMBL" id="AZHW01000851">
    <property type="protein sequence ID" value="ETW95955.1"/>
    <property type="molecule type" value="Genomic_DNA"/>
</dbReference>
<feature type="domain" description="Peptidase M20 dimerisation" evidence="3">
    <location>
        <begin position="169"/>
        <end position="260"/>
    </location>
</feature>